<dbReference type="EMBL" id="JAUIZM010000006">
    <property type="protein sequence ID" value="KAK1380883.1"/>
    <property type="molecule type" value="Genomic_DNA"/>
</dbReference>
<evidence type="ECO:0000313" key="4">
    <source>
        <dbReference type="Proteomes" id="UP001237642"/>
    </source>
</evidence>
<protein>
    <recommendedName>
        <fullName evidence="5">CCHC-type domain-containing protein</fullName>
    </recommendedName>
</protein>
<reference evidence="2" key="2">
    <citation type="submission" date="2023-05" db="EMBL/GenBank/DDBJ databases">
        <authorList>
            <person name="Schelkunov M.I."/>
        </authorList>
    </citation>
    <scope>NUCLEOTIDE SEQUENCE</scope>
    <source>
        <strain evidence="2">Hsosn_3</strain>
        <tissue evidence="2">Leaf</tissue>
    </source>
</reference>
<keyword evidence="4" id="KW-1185">Reference proteome</keyword>
<accession>A0AAD8MR75</accession>
<proteinExistence type="predicted"/>
<dbReference type="EMBL" id="JAUIZM010000006">
    <property type="protein sequence ID" value="KAK1380884.1"/>
    <property type="molecule type" value="Genomic_DNA"/>
</dbReference>
<gene>
    <name evidence="2" type="ORF">POM88_027627</name>
    <name evidence="3" type="ORF">POM88_027628</name>
</gene>
<dbReference type="AlphaFoldDB" id="A0AAD8MR75"/>
<sequence>MLTSPPPPDYFSSSPKEFCYSSAPSFSPEDIFKFNCYGWKPSYNNPFTSSFSLSYPQPDLTLRTLGEGLHELHGNSSSGTPKDNPFTSSFSLSYPQPDFTCRTLGEGLHELHGNSSSGTPKDNPFTSSFSLSYPQPDLTLRTLGEGLHELHGNSSSVTPKAIDDGIALAIVGGWVNISDADGNKPTDTLYGKTASDVCGDSNGKLTTVESMGTAASAHNWNSKEKSSESMAARDTSGEKDTGGGGGGAGENHTCEEFSGRGSCGNACYTCAEADHFARKCILGADCGWSGHHTSGNNTDSYVV</sequence>
<feature type="region of interest" description="Disordered" evidence="1">
    <location>
        <begin position="110"/>
        <end position="130"/>
    </location>
</feature>
<feature type="compositionally biased region" description="Polar residues" evidence="1">
    <location>
        <begin position="113"/>
        <end position="130"/>
    </location>
</feature>
<feature type="region of interest" description="Disordered" evidence="1">
    <location>
        <begin position="213"/>
        <end position="248"/>
    </location>
</feature>
<evidence type="ECO:0000313" key="2">
    <source>
        <dbReference type="EMBL" id="KAK1380883.1"/>
    </source>
</evidence>
<evidence type="ECO:0000313" key="3">
    <source>
        <dbReference type="EMBL" id="KAK1380884.1"/>
    </source>
</evidence>
<evidence type="ECO:0008006" key="5">
    <source>
        <dbReference type="Google" id="ProtNLM"/>
    </source>
</evidence>
<comment type="caution">
    <text evidence="2">The sequence shown here is derived from an EMBL/GenBank/DDBJ whole genome shotgun (WGS) entry which is preliminary data.</text>
</comment>
<dbReference type="Proteomes" id="UP001237642">
    <property type="component" value="Unassembled WGS sequence"/>
</dbReference>
<name>A0AAD8MR75_9APIA</name>
<reference evidence="2" key="1">
    <citation type="submission" date="2023-02" db="EMBL/GenBank/DDBJ databases">
        <title>Genome of toxic invasive species Heracleum sosnowskyi carries increased number of genes despite the absence of recent whole-genome duplications.</title>
        <authorList>
            <person name="Schelkunov M."/>
            <person name="Shtratnikova V."/>
            <person name="Makarenko M."/>
            <person name="Klepikova A."/>
            <person name="Omelchenko D."/>
            <person name="Novikova G."/>
            <person name="Obukhova E."/>
            <person name="Bogdanov V."/>
            <person name="Penin A."/>
            <person name="Logacheva M."/>
        </authorList>
    </citation>
    <scope>NUCLEOTIDE SEQUENCE</scope>
    <source>
        <strain evidence="2">Hsosn_3</strain>
        <tissue evidence="2">Leaf</tissue>
    </source>
</reference>
<organism evidence="2 4">
    <name type="scientific">Heracleum sosnowskyi</name>
    <dbReference type="NCBI Taxonomy" id="360622"/>
    <lineage>
        <taxon>Eukaryota</taxon>
        <taxon>Viridiplantae</taxon>
        <taxon>Streptophyta</taxon>
        <taxon>Embryophyta</taxon>
        <taxon>Tracheophyta</taxon>
        <taxon>Spermatophyta</taxon>
        <taxon>Magnoliopsida</taxon>
        <taxon>eudicotyledons</taxon>
        <taxon>Gunneridae</taxon>
        <taxon>Pentapetalae</taxon>
        <taxon>asterids</taxon>
        <taxon>campanulids</taxon>
        <taxon>Apiales</taxon>
        <taxon>Apiaceae</taxon>
        <taxon>Apioideae</taxon>
        <taxon>apioid superclade</taxon>
        <taxon>Tordylieae</taxon>
        <taxon>Tordyliinae</taxon>
        <taxon>Heracleum</taxon>
    </lineage>
</organism>
<evidence type="ECO:0000256" key="1">
    <source>
        <dbReference type="SAM" id="MobiDB-lite"/>
    </source>
</evidence>